<proteinExistence type="inferred from homology"/>
<dbReference type="InterPro" id="IPR005813">
    <property type="entry name" value="Ribosomal_bL20"/>
</dbReference>
<dbReference type="CDD" id="cd07026">
    <property type="entry name" value="Ribosomal_L20"/>
    <property type="match status" value="1"/>
</dbReference>
<dbReference type="InterPro" id="IPR035566">
    <property type="entry name" value="Ribosomal_protein_bL20_C"/>
</dbReference>
<dbReference type="GO" id="GO:0006412">
    <property type="term" value="P:translation"/>
    <property type="evidence" value="ECO:0007669"/>
    <property type="project" value="InterPro"/>
</dbReference>
<gene>
    <name evidence="5" type="primary">rplT</name>
    <name evidence="7" type="ORF">UU38_C0001G0193</name>
</gene>
<dbReference type="PATRIC" id="fig|1619006.3.peg.201"/>
<evidence type="ECO:0000256" key="6">
    <source>
        <dbReference type="RuleBase" id="RU000560"/>
    </source>
</evidence>
<dbReference type="Gene3D" id="6.10.160.10">
    <property type="match status" value="1"/>
</dbReference>
<evidence type="ECO:0000313" key="7">
    <source>
        <dbReference type="EMBL" id="KKR89291.1"/>
    </source>
</evidence>
<evidence type="ECO:0000256" key="3">
    <source>
        <dbReference type="ARBA" id="ARBA00023274"/>
    </source>
</evidence>
<dbReference type="Gene3D" id="1.10.1900.20">
    <property type="entry name" value="Ribosomal protein L20"/>
    <property type="match status" value="1"/>
</dbReference>
<comment type="caution">
    <text evidence="7">The sequence shown here is derived from an EMBL/GenBank/DDBJ whole genome shotgun (WGS) entry which is preliminary data.</text>
</comment>
<evidence type="ECO:0000313" key="8">
    <source>
        <dbReference type="Proteomes" id="UP000033918"/>
    </source>
</evidence>
<dbReference type="FunFam" id="1.10.1900.20:FF:000001">
    <property type="entry name" value="50S ribosomal protein L20"/>
    <property type="match status" value="1"/>
</dbReference>
<sequence length="114" mass="13300">MTRVKRGKIATKKRRKILKYTKGFRWGRKSKERAAKEALLHAWTHAFRGRKEKKRDYRALWNVQINAGARNAGLTYSRLIAGLKKQNIILDRKILADLAKTEPKVFGKVIEKIK</sequence>
<protein>
    <recommendedName>
        <fullName evidence="4 5">Large ribosomal subunit protein bL20</fullName>
    </recommendedName>
</protein>
<keyword evidence="2 5" id="KW-0689">Ribosomal protein</keyword>
<dbReference type="Proteomes" id="UP000033918">
    <property type="component" value="Unassembled WGS sequence"/>
</dbReference>
<dbReference type="GO" id="GO:0003735">
    <property type="term" value="F:structural constituent of ribosome"/>
    <property type="evidence" value="ECO:0007669"/>
    <property type="project" value="InterPro"/>
</dbReference>
<dbReference type="Pfam" id="PF00453">
    <property type="entry name" value="Ribosomal_L20"/>
    <property type="match status" value="1"/>
</dbReference>
<dbReference type="EMBL" id="LCAK01000001">
    <property type="protein sequence ID" value="KKR89291.1"/>
    <property type="molecule type" value="Genomic_DNA"/>
</dbReference>
<evidence type="ECO:0000256" key="1">
    <source>
        <dbReference type="ARBA" id="ARBA00007698"/>
    </source>
</evidence>
<comment type="function">
    <text evidence="5 6">Binds directly to 23S ribosomal RNA and is necessary for the in vitro assembly process of the 50S ribosomal subunit. It is not involved in the protein synthesizing functions of that subunit.</text>
</comment>
<dbReference type="GO" id="GO:0019843">
    <property type="term" value="F:rRNA binding"/>
    <property type="evidence" value="ECO:0007669"/>
    <property type="project" value="UniProtKB-UniRule"/>
</dbReference>
<accession>A0A0G0UP90</accession>
<evidence type="ECO:0000256" key="5">
    <source>
        <dbReference type="HAMAP-Rule" id="MF_00382"/>
    </source>
</evidence>
<evidence type="ECO:0000256" key="2">
    <source>
        <dbReference type="ARBA" id="ARBA00022980"/>
    </source>
</evidence>
<dbReference type="GO" id="GO:0005840">
    <property type="term" value="C:ribosome"/>
    <property type="evidence" value="ECO:0007669"/>
    <property type="project" value="UniProtKB-KW"/>
</dbReference>
<dbReference type="NCBIfam" id="TIGR01032">
    <property type="entry name" value="rplT_bact"/>
    <property type="match status" value="1"/>
</dbReference>
<keyword evidence="5 6" id="KW-0694">RNA-binding</keyword>
<keyword evidence="5 6" id="KW-0699">rRNA-binding</keyword>
<dbReference type="AlphaFoldDB" id="A0A0G0UP90"/>
<dbReference type="GO" id="GO:1990904">
    <property type="term" value="C:ribonucleoprotein complex"/>
    <property type="evidence" value="ECO:0007669"/>
    <property type="project" value="UniProtKB-KW"/>
</dbReference>
<keyword evidence="3 5" id="KW-0687">Ribonucleoprotein</keyword>
<dbReference type="PRINTS" id="PR00062">
    <property type="entry name" value="RIBOSOMALL20"/>
</dbReference>
<comment type="similarity">
    <text evidence="1 5 6">Belongs to the bacterial ribosomal protein bL20 family.</text>
</comment>
<name>A0A0G0UP90_9BACT</name>
<dbReference type="GO" id="GO:0000027">
    <property type="term" value="P:ribosomal large subunit assembly"/>
    <property type="evidence" value="ECO:0007669"/>
    <property type="project" value="UniProtKB-UniRule"/>
</dbReference>
<dbReference type="HAMAP" id="MF_00382">
    <property type="entry name" value="Ribosomal_bL20"/>
    <property type="match status" value="1"/>
</dbReference>
<evidence type="ECO:0000256" key="4">
    <source>
        <dbReference type="ARBA" id="ARBA00035172"/>
    </source>
</evidence>
<reference evidence="7 8" key="1">
    <citation type="journal article" date="2015" name="Nature">
        <title>rRNA introns, odd ribosomes, and small enigmatic genomes across a large radiation of phyla.</title>
        <authorList>
            <person name="Brown C.T."/>
            <person name="Hug L.A."/>
            <person name="Thomas B.C."/>
            <person name="Sharon I."/>
            <person name="Castelle C.J."/>
            <person name="Singh A."/>
            <person name="Wilkins M.J."/>
            <person name="Williams K.H."/>
            <person name="Banfield J.F."/>
        </authorList>
    </citation>
    <scope>NUCLEOTIDE SEQUENCE [LARGE SCALE GENOMIC DNA]</scope>
</reference>
<dbReference type="SUPFAM" id="SSF74731">
    <property type="entry name" value="Ribosomal protein L20"/>
    <property type="match status" value="1"/>
</dbReference>
<organism evidence="7 8">
    <name type="scientific">Candidatus Wolfebacteria bacterium GW2011_GWB1_41_12</name>
    <dbReference type="NCBI Taxonomy" id="1619006"/>
    <lineage>
        <taxon>Bacteria</taxon>
        <taxon>Candidatus Wolfeibacteriota</taxon>
    </lineage>
</organism>
<dbReference type="PANTHER" id="PTHR10986">
    <property type="entry name" value="39S RIBOSOMAL PROTEIN L20"/>
    <property type="match status" value="1"/>
</dbReference>